<keyword evidence="5" id="KW-0408">Iron</keyword>
<accession>A0A831RU21</accession>
<evidence type="ECO:0000256" key="3">
    <source>
        <dbReference type="ARBA" id="ARBA00022763"/>
    </source>
</evidence>
<dbReference type="GO" id="GO:0046872">
    <property type="term" value="F:metal ion binding"/>
    <property type="evidence" value="ECO:0007669"/>
    <property type="project" value="UniProtKB-KW"/>
</dbReference>
<evidence type="ECO:0000256" key="7">
    <source>
        <dbReference type="ARBA" id="ARBA00023204"/>
    </source>
</evidence>
<evidence type="ECO:0000256" key="4">
    <source>
        <dbReference type="ARBA" id="ARBA00022801"/>
    </source>
</evidence>
<dbReference type="GO" id="GO:0097506">
    <property type="term" value="F:deaminated base DNA N-glycosylase activity"/>
    <property type="evidence" value="ECO:0007669"/>
    <property type="project" value="UniProtKB-ARBA"/>
</dbReference>
<evidence type="ECO:0000259" key="8">
    <source>
        <dbReference type="SMART" id="SM00986"/>
    </source>
</evidence>
<gene>
    <name evidence="9" type="ORF">ENJ12_02385</name>
</gene>
<sequence length="180" mass="19775">MIPPVVVGEAVVSPVLSIGQAPGDKEGPAGKPFAWTAGKTLFKWFESIGVDEARYRKQVYMAAVCRCFPGKNPKGGDRVPRRDEIEACAGWLQEEFALMRPELVIPIGKLAIGELMPVDKLTDVIGRQFEQELWGVTTTVIPLPHPSGASTWHRTEPGKTLLDQALQLIADHCAWRSLFA</sequence>
<keyword evidence="4" id="KW-0378">Hydrolase</keyword>
<dbReference type="EMBL" id="DRLF01000093">
    <property type="protein sequence ID" value="HEC05671.1"/>
    <property type="molecule type" value="Genomic_DNA"/>
</dbReference>
<dbReference type="SMART" id="SM00986">
    <property type="entry name" value="UDG"/>
    <property type="match status" value="1"/>
</dbReference>
<dbReference type="CDD" id="cd10033">
    <property type="entry name" value="UDG_like"/>
    <property type="match status" value="1"/>
</dbReference>
<dbReference type="GO" id="GO:0051539">
    <property type="term" value="F:4 iron, 4 sulfur cluster binding"/>
    <property type="evidence" value="ECO:0007669"/>
    <property type="project" value="UniProtKB-KW"/>
</dbReference>
<keyword evidence="3" id="KW-0227">DNA damage</keyword>
<dbReference type="InterPro" id="IPR005122">
    <property type="entry name" value="Uracil-DNA_glycosylase-like"/>
</dbReference>
<proteinExistence type="predicted"/>
<dbReference type="SMART" id="SM00987">
    <property type="entry name" value="UreE_C"/>
    <property type="match status" value="1"/>
</dbReference>
<reference evidence="9" key="1">
    <citation type="journal article" date="2020" name="mSystems">
        <title>Genome- and Community-Level Interaction Insights into Carbon Utilization and Element Cycling Functions of Hydrothermarchaeota in Hydrothermal Sediment.</title>
        <authorList>
            <person name="Zhou Z."/>
            <person name="Liu Y."/>
            <person name="Xu W."/>
            <person name="Pan J."/>
            <person name="Luo Z.H."/>
            <person name="Li M."/>
        </authorList>
    </citation>
    <scope>NUCLEOTIDE SEQUENCE [LARGE SCALE GENOMIC DNA]</scope>
    <source>
        <strain evidence="9">HyVt-458</strain>
    </source>
</reference>
<evidence type="ECO:0000256" key="2">
    <source>
        <dbReference type="ARBA" id="ARBA00022723"/>
    </source>
</evidence>
<dbReference type="Gene3D" id="3.40.470.10">
    <property type="entry name" value="Uracil-DNA glycosylase-like domain"/>
    <property type="match status" value="1"/>
</dbReference>
<protein>
    <submittedName>
        <fullName evidence="9">Uracil-DNA glycosylase</fullName>
    </submittedName>
</protein>
<dbReference type="SUPFAM" id="SSF52141">
    <property type="entry name" value="Uracil-DNA glycosylase-like"/>
    <property type="match status" value="1"/>
</dbReference>
<evidence type="ECO:0000256" key="1">
    <source>
        <dbReference type="ARBA" id="ARBA00022485"/>
    </source>
</evidence>
<dbReference type="Proteomes" id="UP000886339">
    <property type="component" value="Unassembled WGS sequence"/>
</dbReference>
<dbReference type="PANTHER" id="PTHR33693">
    <property type="entry name" value="TYPE-5 URACIL-DNA GLYCOSYLASE"/>
    <property type="match status" value="1"/>
</dbReference>
<evidence type="ECO:0000256" key="6">
    <source>
        <dbReference type="ARBA" id="ARBA00023014"/>
    </source>
</evidence>
<keyword evidence="2" id="KW-0479">Metal-binding</keyword>
<keyword evidence="7" id="KW-0234">DNA repair</keyword>
<evidence type="ECO:0000256" key="5">
    <source>
        <dbReference type="ARBA" id="ARBA00023004"/>
    </source>
</evidence>
<feature type="domain" description="Uracil-DNA glycosylase-like" evidence="8">
    <location>
        <begin position="7"/>
        <end position="167"/>
    </location>
</feature>
<evidence type="ECO:0000313" key="9">
    <source>
        <dbReference type="EMBL" id="HEC05671.1"/>
    </source>
</evidence>
<dbReference type="PANTHER" id="PTHR33693:SF1">
    <property type="entry name" value="TYPE-4 URACIL-DNA GLYCOSYLASE"/>
    <property type="match status" value="1"/>
</dbReference>
<comment type="caution">
    <text evidence="9">The sequence shown here is derived from an EMBL/GenBank/DDBJ whole genome shotgun (WGS) entry which is preliminary data.</text>
</comment>
<organism evidence="9">
    <name type="scientific">Thiolapillus brandeum</name>
    <dbReference type="NCBI Taxonomy" id="1076588"/>
    <lineage>
        <taxon>Bacteria</taxon>
        <taxon>Pseudomonadati</taxon>
        <taxon>Pseudomonadota</taxon>
        <taxon>Gammaproteobacteria</taxon>
        <taxon>Chromatiales</taxon>
        <taxon>Sedimenticolaceae</taxon>
        <taxon>Thiolapillus</taxon>
    </lineage>
</organism>
<keyword evidence="1" id="KW-0004">4Fe-4S</keyword>
<dbReference type="InterPro" id="IPR036895">
    <property type="entry name" value="Uracil-DNA_glycosylase-like_sf"/>
</dbReference>
<name>A0A831RU21_9GAMM</name>
<dbReference type="InterPro" id="IPR051536">
    <property type="entry name" value="UDG_Type-4/5"/>
</dbReference>
<keyword evidence="6" id="KW-0411">Iron-sulfur</keyword>
<dbReference type="AlphaFoldDB" id="A0A831RU21"/>
<dbReference type="GO" id="GO:0006281">
    <property type="term" value="P:DNA repair"/>
    <property type="evidence" value="ECO:0007669"/>
    <property type="project" value="UniProtKB-KW"/>
</dbReference>
<dbReference type="Pfam" id="PF03167">
    <property type="entry name" value="UDG"/>
    <property type="match status" value="1"/>
</dbReference>